<comment type="caution">
    <text evidence="1">The sequence shown here is derived from an EMBL/GenBank/DDBJ whole genome shotgun (WGS) entry which is preliminary data.</text>
</comment>
<evidence type="ECO:0000313" key="2">
    <source>
        <dbReference type="Proteomes" id="UP000499080"/>
    </source>
</evidence>
<proteinExistence type="predicted"/>
<keyword evidence="2" id="KW-1185">Reference proteome</keyword>
<evidence type="ECO:0000313" key="1">
    <source>
        <dbReference type="EMBL" id="GBM23312.1"/>
    </source>
</evidence>
<dbReference type="Proteomes" id="UP000499080">
    <property type="component" value="Unassembled WGS sequence"/>
</dbReference>
<protein>
    <submittedName>
        <fullName evidence="1">Uncharacterized protein</fullName>
    </submittedName>
</protein>
<accession>A0A4Y2E2I9</accession>
<organism evidence="1 2">
    <name type="scientific">Araneus ventricosus</name>
    <name type="common">Orbweaver spider</name>
    <name type="synonym">Epeira ventricosa</name>
    <dbReference type="NCBI Taxonomy" id="182803"/>
    <lineage>
        <taxon>Eukaryota</taxon>
        <taxon>Metazoa</taxon>
        <taxon>Ecdysozoa</taxon>
        <taxon>Arthropoda</taxon>
        <taxon>Chelicerata</taxon>
        <taxon>Arachnida</taxon>
        <taxon>Araneae</taxon>
        <taxon>Araneomorphae</taxon>
        <taxon>Entelegynae</taxon>
        <taxon>Araneoidea</taxon>
        <taxon>Araneidae</taxon>
        <taxon>Araneus</taxon>
    </lineage>
</organism>
<dbReference type="AlphaFoldDB" id="A0A4Y2E2I9"/>
<name>A0A4Y2E2I9_ARAVE</name>
<reference evidence="1 2" key="1">
    <citation type="journal article" date="2019" name="Sci. Rep.">
        <title>Orb-weaving spider Araneus ventricosus genome elucidates the spidroin gene catalogue.</title>
        <authorList>
            <person name="Kono N."/>
            <person name="Nakamura H."/>
            <person name="Ohtoshi R."/>
            <person name="Moran D.A.P."/>
            <person name="Shinohara A."/>
            <person name="Yoshida Y."/>
            <person name="Fujiwara M."/>
            <person name="Mori M."/>
            <person name="Tomita M."/>
            <person name="Arakawa K."/>
        </authorList>
    </citation>
    <scope>NUCLEOTIDE SEQUENCE [LARGE SCALE GENOMIC DNA]</scope>
</reference>
<sequence length="88" mass="10167">MKDVSPGKFEAVSTESRGIFWAVFVTVYETRIRHYQSETKKQSKQWVARAYSASLKAKTVPSSEKAMDEVFLEARRIFLLDFLEEGNN</sequence>
<dbReference type="EMBL" id="BGPR01000495">
    <property type="protein sequence ID" value="GBM23312.1"/>
    <property type="molecule type" value="Genomic_DNA"/>
</dbReference>
<gene>
    <name evidence="1" type="ORF">AVEN_26033_1</name>
</gene>